<evidence type="ECO:0000313" key="11">
    <source>
        <dbReference type="EMBL" id="BCN31730.1"/>
    </source>
</evidence>
<dbReference type="PANTHER" id="PTHR13932:SF5">
    <property type="entry name" value="RADICAL S-ADENOSYL METHIONINE DOMAIN-CONTAINING PROTEIN 1, MITOCHONDRIAL"/>
    <property type="match status" value="1"/>
</dbReference>
<keyword evidence="8 9" id="KW-0143">Chaperone</keyword>
<proteinExistence type="inferred from homology"/>
<sequence length="417" mass="48078">MINKEPAVKGISELSYEKSNPRMVEHDRTKKDLGIYIHIPFCERKCNYCDFLSAPADDTVKEKYVSALRNEIRSYQGLANQYNVRTIYIGGGTPSSIHEDYITSILSDLYHIFEIKKKEELEITIEANPGTLTKHKLLSYKDAGINRLSIGLQSANNEELKLLGRIHTFEEFVANYNLARKVGFDNINIDVISSLPNQTEQAYLDSLMKVVALNPEHISSYSLIIEEGTLFEKFYGEGSEHSKELPSEDVDRTIYEDTKTVLKEYGYERYEISNYAKVGFESKHNSSYWTRTEYLGIGLGASSLIGDARYHNENNLNQYIDCVSNQESLRREEEKLSGNNQMEEFMFLGLRMCRGISKKRFCEVFEKDIQEVYGSILTKLLDEKLIMEQEDYICLTERGLDLSNYVFSEFLLDEESE</sequence>
<dbReference type="GO" id="GO:0046872">
    <property type="term" value="F:metal ion binding"/>
    <property type="evidence" value="ECO:0007669"/>
    <property type="project" value="UniProtKB-UniRule"/>
</dbReference>
<dbReference type="InterPro" id="IPR010723">
    <property type="entry name" value="HemN_C"/>
</dbReference>
<dbReference type="SFLD" id="SFLDG01065">
    <property type="entry name" value="anaerobic_coproporphyrinogen-I"/>
    <property type="match status" value="1"/>
</dbReference>
<keyword evidence="5 9" id="KW-0479">Metal-binding</keyword>
<reference evidence="11 12" key="1">
    <citation type="submission" date="2020-11" db="EMBL/GenBank/DDBJ databases">
        <title>Draft genome sequencing of a Lachnospiraceae strain isolated from anoxic soil subjected to BSD treatment.</title>
        <authorList>
            <person name="Uek A."/>
            <person name="Tonouchi A."/>
        </authorList>
    </citation>
    <scope>NUCLEOTIDE SEQUENCE [LARGE SCALE GENOMIC DNA]</scope>
    <source>
        <strain evidence="11 12">TB5</strain>
    </source>
</reference>
<dbReference type="SUPFAM" id="SSF102114">
    <property type="entry name" value="Radical SAM enzymes"/>
    <property type="match status" value="1"/>
</dbReference>
<keyword evidence="4 9" id="KW-0949">S-adenosyl-L-methionine</keyword>
<evidence type="ECO:0000256" key="3">
    <source>
        <dbReference type="ARBA" id="ARBA00022617"/>
    </source>
</evidence>
<dbReference type="CDD" id="cd01335">
    <property type="entry name" value="Radical_SAM"/>
    <property type="match status" value="1"/>
</dbReference>
<keyword evidence="3 9" id="KW-0349">Heme</keyword>
<evidence type="ECO:0000259" key="10">
    <source>
        <dbReference type="PROSITE" id="PS51918"/>
    </source>
</evidence>
<keyword evidence="9" id="KW-0963">Cytoplasm</keyword>
<dbReference type="KEGG" id="ahb:bsdtb5_30250"/>
<dbReference type="PANTHER" id="PTHR13932">
    <property type="entry name" value="COPROPORPHYRINIGEN III OXIDASE"/>
    <property type="match status" value="1"/>
</dbReference>
<evidence type="ECO:0000256" key="7">
    <source>
        <dbReference type="ARBA" id="ARBA00023014"/>
    </source>
</evidence>
<dbReference type="NCBIfam" id="TIGR00539">
    <property type="entry name" value="hemN_rel"/>
    <property type="match status" value="1"/>
</dbReference>
<dbReference type="EMBL" id="AP024169">
    <property type="protein sequence ID" value="BCN31730.1"/>
    <property type="molecule type" value="Genomic_DNA"/>
</dbReference>
<dbReference type="InterPro" id="IPR004559">
    <property type="entry name" value="HemW-like"/>
</dbReference>
<evidence type="ECO:0000256" key="1">
    <source>
        <dbReference type="ARBA" id="ARBA00006100"/>
    </source>
</evidence>
<dbReference type="InterPro" id="IPR007197">
    <property type="entry name" value="rSAM"/>
</dbReference>
<dbReference type="AlphaFoldDB" id="A0A7R7ENC1"/>
<keyword evidence="12" id="KW-1185">Reference proteome</keyword>
<dbReference type="InterPro" id="IPR013785">
    <property type="entry name" value="Aldolase_TIM"/>
</dbReference>
<evidence type="ECO:0000256" key="8">
    <source>
        <dbReference type="ARBA" id="ARBA00023186"/>
    </source>
</evidence>
<keyword evidence="7 9" id="KW-0411">Iron-sulfur</keyword>
<evidence type="ECO:0000256" key="9">
    <source>
        <dbReference type="RuleBase" id="RU364116"/>
    </source>
</evidence>
<keyword evidence="9" id="KW-0004">4Fe-4S</keyword>
<dbReference type="GO" id="GO:0004109">
    <property type="term" value="F:coproporphyrinogen oxidase activity"/>
    <property type="evidence" value="ECO:0007669"/>
    <property type="project" value="InterPro"/>
</dbReference>
<dbReference type="InterPro" id="IPR006638">
    <property type="entry name" value="Elp3/MiaA/NifB-like_rSAM"/>
</dbReference>
<dbReference type="Pfam" id="PF04055">
    <property type="entry name" value="Radical_SAM"/>
    <property type="match status" value="1"/>
</dbReference>
<comment type="similarity">
    <text evidence="1">Belongs to the anaerobic coproporphyrinogen-III oxidase family. HemW subfamily.</text>
</comment>
<comment type="function">
    <text evidence="9">Probably acts as a heme chaperone, transferring heme to an unknown acceptor. Binds one molecule of heme per monomer, possibly covalently. Binds 1 [4Fe-4S] cluster. The cluster is coordinated with 3 cysteines and an exchangeable S-adenosyl-L-methionine.</text>
</comment>
<organism evidence="11 12">
    <name type="scientific">Anaeromicropila herbilytica</name>
    <dbReference type="NCBI Taxonomy" id="2785025"/>
    <lineage>
        <taxon>Bacteria</taxon>
        <taxon>Bacillati</taxon>
        <taxon>Bacillota</taxon>
        <taxon>Clostridia</taxon>
        <taxon>Lachnospirales</taxon>
        <taxon>Lachnospiraceae</taxon>
        <taxon>Anaeromicropila</taxon>
    </lineage>
</organism>
<name>A0A7R7ENC1_9FIRM</name>
<evidence type="ECO:0000256" key="5">
    <source>
        <dbReference type="ARBA" id="ARBA00022723"/>
    </source>
</evidence>
<evidence type="ECO:0000256" key="4">
    <source>
        <dbReference type="ARBA" id="ARBA00022691"/>
    </source>
</evidence>
<dbReference type="SFLD" id="SFLDF00288">
    <property type="entry name" value="HemN-like__clustered_with_nucl"/>
    <property type="match status" value="1"/>
</dbReference>
<dbReference type="InterPro" id="IPR058240">
    <property type="entry name" value="rSAM_sf"/>
</dbReference>
<evidence type="ECO:0000313" key="12">
    <source>
        <dbReference type="Proteomes" id="UP000595897"/>
    </source>
</evidence>
<dbReference type="SMART" id="SM00729">
    <property type="entry name" value="Elp3"/>
    <property type="match status" value="1"/>
</dbReference>
<dbReference type="GO" id="GO:0005737">
    <property type="term" value="C:cytoplasm"/>
    <property type="evidence" value="ECO:0007669"/>
    <property type="project" value="UniProtKB-SubCell"/>
</dbReference>
<protein>
    <recommendedName>
        <fullName evidence="2 9">Heme chaperone HemW</fullName>
    </recommendedName>
</protein>
<dbReference type="GO" id="GO:0006779">
    <property type="term" value="P:porphyrin-containing compound biosynthetic process"/>
    <property type="evidence" value="ECO:0007669"/>
    <property type="project" value="InterPro"/>
</dbReference>
<keyword evidence="6 9" id="KW-0408">Iron</keyword>
<accession>A0A7R7ENC1</accession>
<dbReference type="Gene3D" id="3.20.20.70">
    <property type="entry name" value="Aldolase class I"/>
    <property type="match status" value="1"/>
</dbReference>
<dbReference type="PROSITE" id="PS51918">
    <property type="entry name" value="RADICAL_SAM"/>
    <property type="match status" value="1"/>
</dbReference>
<dbReference type="Pfam" id="PF06969">
    <property type="entry name" value="HemN_C"/>
    <property type="match status" value="1"/>
</dbReference>
<dbReference type="RefSeq" id="WP_330611683.1">
    <property type="nucleotide sequence ID" value="NZ_AP024169.1"/>
</dbReference>
<dbReference type="SFLD" id="SFLDF00562">
    <property type="entry name" value="HemN-like__clustered_with_heat"/>
    <property type="match status" value="1"/>
</dbReference>
<comment type="subcellular location">
    <subcellularLocation>
        <location evidence="9">Cytoplasm</location>
    </subcellularLocation>
</comment>
<feature type="domain" description="Radical SAM core" evidence="10">
    <location>
        <begin position="27"/>
        <end position="268"/>
    </location>
</feature>
<dbReference type="Proteomes" id="UP000595897">
    <property type="component" value="Chromosome"/>
</dbReference>
<evidence type="ECO:0000256" key="6">
    <source>
        <dbReference type="ARBA" id="ARBA00023004"/>
    </source>
</evidence>
<gene>
    <name evidence="11" type="primary">hemN</name>
    <name evidence="11" type="ORF">bsdtb5_30250</name>
</gene>
<evidence type="ECO:0000256" key="2">
    <source>
        <dbReference type="ARBA" id="ARBA00017228"/>
    </source>
</evidence>
<dbReference type="InterPro" id="IPR034505">
    <property type="entry name" value="Coproporphyrinogen-III_oxidase"/>
</dbReference>
<dbReference type="GO" id="GO:0051539">
    <property type="term" value="F:4 iron, 4 sulfur cluster binding"/>
    <property type="evidence" value="ECO:0007669"/>
    <property type="project" value="UniProtKB-UniRule"/>
</dbReference>
<dbReference type="SFLD" id="SFLDS00029">
    <property type="entry name" value="Radical_SAM"/>
    <property type="match status" value="1"/>
</dbReference>